<dbReference type="InterPro" id="IPR008928">
    <property type="entry name" value="6-hairpin_glycosidase_sf"/>
</dbReference>
<feature type="chain" id="PRO_5047409942" evidence="1">
    <location>
        <begin position="23"/>
        <end position="822"/>
    </location>
</feature>
<dbReference type="Pfam" id="PF16334">
    <property type="entry name" value="DUF4964"/>
    <property type="match status" value="1"/>
</dbReference>
<dbReference type="SUPFAM" id="SSF49785">
    <property type="entry name" value="Galactose-binding domain-like"/>
    <property type="match status" value="1"/>
</dbReference>
<dbReference type="PANTHER" id="PTHR31987">
    <property type="entry name" value="GLUTAMINASE A-RELATED"/>
    <property type="match status" value="1"/>
</dbReference>
<feature type="domain" description="Glutaminase A central" evidence="3">
    <location>
        <begin position="476"/>
        <end position="812"/>
    </location>
</feature>
<gene>
    <name evidence="5" type="ORF">LT679_05645</name>
</gene>
<accession>A0ABS8U3H8</accession>
<dbReference type="Gene3D" id="1.50.10.10">
    <property type="match status" value="1"/>
</dbReference>
<organism evidence="5 6">
    <name type="scientific">Mucilaginibacter roseus</name>
    <dbReference type="NCBI Taxonomy" id="1528868"/>
    <lineage>
        <taxon>Bacteria</taxon>
        <taxon>Pseudomonadati</taxon>
        <taxon>Bacteroidota</taxon>
        <taxon>Sphingobacteriia</taxon>
        <taxon>Sphingobacteriales</taxon>
        <taxon>Sphingobacteriaceae</taxon>
        <taxon>Mucilaginibacter</taxon>
    </lineage>
</organism>
<dbReference type="SUPFAM" id="SSF48208">
    <property type="entry name" value="Six-hairpin glycosidases"/>
    <property type="match status" value="1"/>
</dbReference>
<protein>
    <submittedName>
        <fullName evidence="5">DUF4965 domain-containing protein</fullName>
    </submittedName>
</protein>
<evidence type="ECO:0000259" key="4">
    <source>
        <dbReference type="Pfam" id="PF17168"/>
    </source>
</evidence>
<dbReference type="Proteomes" id="UP001199919">
    <property type="component" value="Unassembled WGS sequence"/>
</dbReference>
<evidence type="ECO:0000313" key="5">
    <source>
        <dbReference type="EMBL" id="MCD8740078.1"/>
    </source>
</evidence>
<dbReference type="PANTHER" id="PTHR31987:SF1">
    <property type="entry name" value="GLUTAMINASE A"/>
    <property type="match status" value="1"/>
</dbReference>
<dbReference type="Pfam" id="PF17168">
    <property type="entry name" value="DUF5127"/>
    <property type="match status" value="1"/>
</dbReference>
<keyword evidence="1" id="KW-0732">Signal</keyword>
<reference evidence="5 6" key="1">
    <citation type="submission" date="2021-12" db="EMBL/GenBank/DDBJ databases">
        <title>Mucilaginibacter roseus genome.</title>
        <authorList>
            <person name="Ferreira J.R."/>
            <person name="Newman J.D."/>
        </authorList>
    </citation>
    <scope>NUCLEOTIDE SEQUENCE [LARGE SCALE GENOMIC DNA]</scope>
    <source>
        <strain evidence="5 6">LMG 28454</strain>
    </source>
</reference>
<dbReference type="InterPro" id="IPR012341">
    <property type="entry name" value="6hp_glycosidase-like_sf"/>
</dbReference>
<comment type="caution">
    <text evidence="5">The sequence shown here is derived from an EMBL/GenBank/DDBJ whole genome shotgun (WGS) entry which is preliminary data.</text>
</comment>
<dbReference type="EMBL" id="JAJPWV010000002">
    <property type="protein sequence ID" value="MCD8740078.1"/>
    <property type="molecule type" value="Genomic_DNA"/>
</dbReference>
<evidence type="ECO:0000313" key="6">
    <source>
        <dbReference type="Proteomes" id="UP001199919"/>
    </source>
</evidence>
<dbReference type="InterPro" id="IPR052743">
    <property type="entry name" value="Glutaminase_GtaA"/>
</dbReference>
<sequence>MKKISFRSIAVACLLSAGVAHAQDRKAPAYPLITHNPYFSIWSNTDKLTESSTNHWTGATQSLLGVISVDGKFYRFLGQPADKYKTILPASDEKGYSVKYTETKPADDWNSANFNDASWQTGAAPFGDNGQVKTSWKSHDLWVRRTFSYTKTDLNELYLKMNHDDNVEVYLNGDKILDREGWTNDFKMFKLSNSAKSKLKDGENVLAIHVANTAGGRYLDAGLVEKIKDVSSSKMEIAKQKAVAVNATQTIYNFTAGGVNLDVTFTSPLLMSDLNLIARPVSYITYKAKANDGKSHAVKVLFSASTDVAVNTPVQEVKATKYATAKLSILKAGTTSQPVLQKRGDDLRIDWGYMYVAAPKAENVSQFITAESEAATAFVGGSRASTAQQGRSLALNTVIPFGTVGATAVEKYVELGYDEVYAIQYFKQNLRPWWNNSGKQTIEGQLALAADQYKSVIGKCQAFDKTLYADAKKSGGAKYADLCVLAYRQSIAAHALVKSPQGDLLWLSKENFSNGSINTVDITYPSAPMYLIYNTGLLKGMMNGIFYYSESGKFPKDWAAHDLGTYPLANGQTYGEDMPVEESGNMIILTDAIVKADGNAAYAKKHWDVLSKWVNYLVQDGFDPKTQLCTDDFAGHLARNANLSAKAIVGIACYADMAQRLGDTKTADKYRGIAKGMVSKWMELAGDGDHYTLTFENKGTWSQKYNLVWDKVLGLNLFPQEVYNKEIKYYLTKQNEFGLPLDSRKTYTKSDWILWTATLANNPKDFNALVDPIWKFAMETPSRVPLNDWHETTDGKMVGFQARSVVSGYYMKMLYDKMKSKK</sequence>
<name>A0ABS8U3H8_9SPHI</name>
<evidence type="ECO:0000259" key="2">
    <source>
        <dbReference type="Pfam" id="PF16334"/>
    </source>
</evidence>
<dbReference type="RefSeq" id="WP_232176367.1">
    <property type="nucleotide sequence ID" value="NZ_JAJPWV010000002.1"/>
</dbReference>
<evidence type="ECO:0000256" key="1">
    <source>
        <dbReference type="SAM" id="SignalP"/>
    </source>
</evidence>
<dbReference type="InterPro" id="IPR008979">
    <property type="entry name" value="Galactose-bd-like_sf"/>
</dbReference>
<evidence type="ECO:0000259" key="3">
    <source>
        <dbReference type="Pfam" id="PF16335"/>
    </source>
</evidence>
<dbReference type="Pfam" id="PF16335">
    <property type="entry name" value="GtaA_6_Hairpin"/>
    <property type="match status" value="1"/>
</dbReference>
<dbReference type="InterPro" id="IPR032514">
    <property type="entry name" value="GtaA_central"/>
</dbReference>
<dbReference type="InterPro" id="IPR032515">
    <property type="entry name" value="DUF4964"/>
</dbReference>
<feature type="domain" description="Glutaminase A N-terminal" evidence="4">
    <location>
        <begin position="248"/>
        <end position="470"/>
    </location>
</feature>
<keyword evidence="6" id="KW-1185">Reference proteome</keyword>
<feature type="domain" description="DUF4964" evidence="2">
    <location>
        <begin position="21"/>
        <end position="87"/>
    </location>
</feature>
<feature type="signal peptide" evidence="1">
    <location>
        <begin position="1"/>
        <end position="22"/>
    </location>
</feature>
<dbReference type="Gene3D" id="2.60.120.260">
    <property type="entry name" value="Galactose-binding domain-like"/>
    <property type="match status" value="1"/>
</dbReference>
<proteinExistence type="predicted"/>
<dbReference type="InterPro" id="IPR033433">
    <property type="entry name" value="GtaA_N"/>
</dbReference>